<feature type="domain" description="N-acetyltransferase" evidence="1">
    <location>
        <begin position="110"/>
        <end position="209"/>
    </location>
</feature>
<dbReference type="CDD" id="cd04301">
    <property type="entry name" value="NAT_SF"/>
    <property type="match status" value="1"/>
</dbReference>
<dbReference type="Pfam" id="PF00583">
    <property type="entry name" value="Acetyltransf_1"/>
    <property type="match status" value="1"/>
</dbReference>
<dbReference type="PROSITE" id="PS51186">
    <property type="entry name" value="GNAT"/>
    <property type="match status" value="1"/>
</dbReference>
<dbReference type="EMBL" id="RKQZ01000001">
    <property type="protein sequence ID" value="RPF22972.1"/>
    <property type="molecule type" value="Genomic_DNA"/>
</dbReference>
<evidence type="ECO:0000313" key="2">
    <source>
        <dbReference type="EMBL" id="RPF22972.1"/>
    </source>
</evidence>
<keyword evidence="2" id="KW-0808">Transferase</keyword>
<keyword evidence="3" id="KW-1185">Reference proteome</keyword>
<name>A0A3N4ZBX3_9MICO</name>
<dbReference type="Proteomes" id="UP000280501">
    <property type="component" value="Unassembled WGS sequence"/>
</dbReference>
<dbReference type="InterPro" id="IPR000182">
    <property type="entry name" value="GNAT_dom"/>
</dbReference>
<dbReference type="SUPFAM" id="SSF55729">
    <property type="entry name" value="Acyl-CoA N-acyltransferases (Nat)"/>
    <property type="match status" value="1"/>
</dbReference>
<dbReference type="Gene3D" id="3.40.630.30">
    <property type="match status" value="1"/>
</dbReference>
<evidence type="ECO:0000313" key="3">
    <source>
        <dbReference type="Proteomes" id="UP000280501"/>
    </source>
</evidence>
<dbReference type="AlphaFoldDB" id="A0A3N4ZBX3"/>
<reference evidence="2 3" key="1">
    <citation type="submission" date="2018-11" db="EMBL/GenBank/DDBJ databases">
        <title>Sequencing the genomes of 1000 actinobacteria strains.</title>
        <authorList>
            <person name="Klenk H.-P."/>
        </authorList>
    </citation>
    <scope>NUCLEOTIDE SEQUENCE [LARGE SCALE GENOMIC DNA]</scope>
    <source>
        <strain evidence="2 3">DSM 15700</strain>
    </source>
</reference>
<dbReference type="InterPro" id="IPR016181">
    <property type="entry name" value="Acyl_CoA_acyltransferase"/>
</dbReference>
<gene>
    <name evidence="2" type="ORF">EDD34_3651</name>
</gene>
<organism evidence="2 3">
    <name type="scientific">Myceligenerans xiligouense</name>
    <dbReference type="NCBI Taxonomy" id="253184"/>
    <lineage>
        <taxon>Bacteria</taxon>
        <taxon>Bacillati</taxon>
        <taxon>Actinomycetota</taxon>
        <taxon>Actinomycetes</taxon>
        <taxon>Micrococcales</taxon>
        <taxon>Promicromonosporaceae</taxon>
        <taxon>Myceligenerans</taxon>
    </lineage>
</organism>
<comment type="caution">
    <text evidence="2">The sequence shown here is derived from an EMBL/GenBank/DDBJ whole genome shotgun (WGS) entry which is preliminary data.</text>
</comment>
<evidence type="ECO:0000259" key="1">
    <source>
        <dbReference type="PROSITE" id="PS51186"/>
    </source>
</evidence>
<proteinExistence type="predicted"/>
<dbReference type="GO" id="GO:0016747">
    <property type="term" value="F:acyltransferase activity, transferring groups other than amino-acyl groups"/>
    <property type="evidence" value="ECO:0007669"/>
    <property type="project" value="InterPro"/>
</dbReference>
<protein>
    <submittedName>
        <fullName evidence="2">Acetyltransferase (GNAT) family protein</fullName>
    </submittedName>
</protein>
<sequence>MRTRGRSDAAHDILGELPEWFGLEKFTDEYEEAARKFPNYLAVSAPLGGDGVGPGALDDDVGLSSLGGGPLGGGALRSGVLDEGALGSGPLGGSALGEGSLDGSRVPVADVTGILLLDPRYDSTAEVHLLAVRREHHRTGIGRALLRRAEDDMRARGVRLLTVKTFGPSRPDPGYDRTRAFYEAVGFLPVEEFPDMWAENPCLLMAKVL</sequence>
<accession>A0A3N4ZBX3</accession>